<evidence type="ECO:0000256" key="9">
    <source>
        <dbReference type="SAM" id="MobiDB-lite"/>
    </source>
</evidence>
<dbReference type="EC" id="2.7.13.3" evidence="2"/>
<evidence type="ECO:0000259" key="11">
    <source>
        <dbReference type="PROSITE" id="PS50110"/>
    </source>
</evidence>
<dbReference type="AlphaFoldDB" id="A0A6J4IIN7"/>
<evidence type="ECO:0000256" key="7">
    <source>
        <dbReference type="PROSITE-ProRule" id="PRU00169"/>
    </source>
</evidence>
<dbReference type="Gene3D" id="3.30.565.10">
    <property type="entry name" value="Histidine kinase-like ATPase, C-terminal domain"/>
    <property type="match status" value="1"/>
</dbReference>
<evidence type="ECO:0000256" key="5">
    <source>
        <dbReference type="ARBA" id="ARBA00022777"/>
    </source>
</evidence>
<dbReference type="PROSITE" id="PS50110">
    <property type="entry name" value="RESPONSE_REGULATORY"/>
    <property type="match status" value="1"/>
</dbReference>
<dbReference type="SMART" id="SM00387">
    <property type="entry name" value="HATPase_c"/>
    <property type="match status" value="1"/>
</dbReference>
<evidence type="ECO:0000256" key="4">
    <source>
        <dbReference type="ARBA" id="ARBA00022679"/>
    </source>
</evidence>
<protein>
    <recommendedName>
        <fullName evidence="2">histidine kinase</fullName>
        <ecNumber evidence="2">2.7.13.3</ecNumber>
    </recommendedName>
</protein>
<dbReference type="SMART" id="SM00065">
    <property type="entry name" value="GAF"/>
    <property type="match status" value="2"/>
</dbReference>
<keyword evidence="5" id="KW-0418">Kinase</keyword>
<dbReference type="GO" id="GO:0000155">
    <property type="term" value="F:phosphorelay sensor kinase activity"/>
    <property type="evidence" value="ECO:0007669"/>
    <property type="project" value="InterPro"/>
</dbReference>
<dbReference type="CDD" id="cd00082">
    <property type="entry name" value="HisKA"/>
    <property type="match status" value="1"/>
</dbReference>
<dbReference type="InterPro" id="IPR029016">
    <property type="entry name" value="GAF-like_dom_sf"/>
</dbReference>
<dbReference type="SUPFAM" id="SSF55781">
    <property type="entry name" value="GAF domain-like"/>
    <property type="match status" value="2"/>
</dbReference>
<reference evidence="12" key="1">
    <citation type="submission" date="2020-02" db="EMBL/GenBank/DDBJ databases">
        <authorList>
            <person name="Meier V. D."/>
        </authorList>
    </citation>
    <scope>NUCLEOTIDE SEQUENCE</scope>
    <source>
        <strain evidence="12">AVDCRST_MAG77</strain>
    </source>
</reference>
<dbReference type="InterPro" id="IPR004358">
    <property type="entry name" value="Sig_transdc_His_kin-like_C"/>
</dbReference>
<evidence type="ECO:0000259" key="10">
    <source>
        <dbReference type="PROSITE" id="PS50109"/>
    </source>
</evidence>
<dbReference type="PROSITE" id="PS50109">
    <property type="entry name" value="HIS_KIN"/>
    <property type="match status" value="1"/>
</dbReference>
<dbReference type="InterPro" id="IPR003594">
    <property type="entry name" value="HATPase_dom"/>
</dbReference>
<sequence>MTIGMAVPTASVGEAAPERRDAPEGGLHDGPRQGDPRLLASDADARLRTGAEHQLLRLTRRLRLLLEVSTTVGPAMKLGAPLDDALRTLREALPEIDTAAVFLHDPQADELVPHALVGLGDEYGRIRLRPGEGISGIAFQRSQPVRCHGREHARAMHATLRPENAAHFTAALDSGSHADHAGVYKRSVSVPLRTRGCETIGVLTLGSGRADFSDDDVSVLEGVAAQLAVALDNARLYDEVRRQADELRAALAAGLEREATIARQAEERRLINEFARVAASSLDLPPLLDRVVTEVVALTGAARCRIVRYEAAADALRVLAGRVRGGAPDPWVGHGWTLAGDPGSGVTVKAGANAGAVRTGRTVTIDDTLQSSAAPPRDFPVNGVRSVVSVPIPVGGTVWGTLNVAFAEPDRATAECVALLEGVAAHLALAVHNAQLYEDAQREIAERTAAERQVRESAARLECAYEELEAAQVQLVQQERLKALGQLAAGIAHDLNNTLAPVVGFSELLRTHAAALPRQQREWLDLLHTGALDAADVVRRLREFYRSRDGHDAFALVDLAAIVAQTVDLTRPRWKDDAQAGGRTIAVRTELAPALLPVAGSAAELREALANLVINAVDALPAGGAITVRTRIEDASVALEVHDTGGGMDEETRRRCLEPFFTTKGEKGTGLGLAMVHGTVQRHGGTIEIESAPGTGTTVRLRLPLAAPSEAAVPTAAGGVEGAGDSRPPLRLLVVDDDPAVRMVTTAMLEADGHLVVEAHDGATGLAALRTGRFDVLLTDRAMPGGMSGEQLAAEAKALHPQLPVLLLTGYGDLMAAAGESPSAVDLVLSKPVSLETLRTALAAHAGATQPAG</sequence>
<dbReference type="InterPro" id="IPR003661">
    <property type="entry name" value="HisK_dim/P_dom"/>
</dbReference>
<accession>A0A6J4IIN7</accession>
<dbReference type="Gene3D" id="1.10.287.130">
    <property type="match status" value="1"/>
</dbReference>
<gene>
    <name evidence="12" type="ORF">AVDCRST_MAG77-2284</name>
</gene>
<dbReference type="Pfam" id="PF13185">
    <property type="entry name" value="GAF_2"/>
    <property type="match status" value="1"/>
</dbReference>
<comment type="catalytic activity">
    <reaction evidence="1">
        <text>ATP + protein L-histidine = ADP + protein N-phospho-L-histidine.</text>
        <dbReference type="EC" id="2.7.13.3"/>
    </reaction>
</comment>
<dbReference type="EMBL" id="CADCTC010000131">
    <property type="protein sequence ID" value="CAA9252819.1"/>
    <property type="molecule type" value="Genomic_DNA"/>
</dbReference>
<dbReference type="Pfam" id="PF00512">
    <property type="entry name" value="HisKA"/>
    <property type="match status" value="1"/>
</dbReference>
<keyword evidence="4" id="KW-0808">Transferase</keyword>
<dbReference type="Gene3D" id="3.40.50.2300">
    <property type="match status" value="1"/>
</dbReference>
<dbReference type="Pfam" id="PF01590">
    <property type="entry name" value="GAF"/>
    <property type="match status" value="1"/>
</dbReference>
<feature type="compositionally biased region" description="Basic and acidic residues" evidence="9">
    <location>
        <begin position="16"/>
        <end position="35"/>
    </location>
</feature>
<dbReference type="PRINTS" id="PR00344">
    <property type="entry name" value="BCTRLSENSOR"/>
</dbReference>
<evidence type="ECO:0000256" key="6">
    <source>
        <dbReference type="ARBA" id="ARBA00023012"/>
    </source>
</evidence>
<keyword evidence="8" id="KW-0175">Coiled coil</keyword>
<dbReference type="InterPro" id="IPR036890">
    <property type="entry name" value="HATPase_C_sf"/>
</dbReference>
<dbReference type="Pfam" id="PF00072">
    <property type="entry name" value="Response_reg"/>
    <property type="match status" value="1"/>
</dbReference>
<dbReference type="SMART" id="SM00448">
    <property type="entry name" value="REC"/>
    <property type="match status" value="1"/>
</dbReference>
<dbReference type="InterPro" id="IPR001789">
    <property type="entry name" value="Sig_transdc_resp-reg_receiver"/>
</dbReference>
<dbReference type="Pfam" id="PF02518">
    <property type="entry name" value="HATPase_c"/>
    <property type="match status" value="1"/>
</dbReference>
<feature type="domain" description="Response regulatory" evidence="11">
    <location>
        <begin position="731"/>
        <end position="846"/>
    </location>
</feature>
<dbReference type="SUPFAM" id="SSF55874">
    <property type="entry name" value="ATPase domain of HSP90 chaperone/DNA topoisomerase II/histidine kinase"/>
    <property type="match status" value="1"/>
</dbReference>
<dbReference type="PANTHER" id="PTHR43065:SF42">
    <property type="entry name" value="TWO-COMPONENT SENSOR PPRA"/>
    <property type="match status" value="1"/>
</dbReference>
<evidence type="ECO:0000313" key="12">
    <source>
        <dbReference type="EMBL" id="CAA9252819.1"/>
    </source>
</evidence>
<organism evidence="12">
    <name type="scientific">uncultured Chloroflexota bacterium</name>
    <dbReference type="NCBI Taxonomy" id="166587"/>
    <lineage>
        <taxon>Bacteria</taxon>
        <taxon>Bacillati</taxon>
        <taxon>Chloroflexota</taxon>
        <taxon>environmental samples</taxon>
    </lineage>
</organism>
<feature type="region of interest" description="Disordered" evidence="9">
    <location>
        <begin position="1"/>
        <end position="38"/>
    </location>
</feature>
<keyword evidence="3 7" id="KW-0597">Phosphoprotein</keyword>
<name>A0A6J4IIN7_9CHLR</name>
<feature type="coiled-coil region" evidence="8">
    <location>
        <begin position="433"/>
        <end position="481"/>
    </location>
</feature>
<evidence type="ECO:0000256" key="1">
    <source>
        <dbReference type="ARBA" id="ARBA00000085"/>
    </source>
</evidence>
<dbReference type="InterPro" id="IPR011006">
    <property type="entry name" value="CheY-like_superfamily"/>
</dbReference>
<dbReference type="SUPFAM" id="SSF47384">
    <property type="entry name" value="Homodimeric domain of signal transducing histidine kinase"/>
    <property type="match status" value="1"/>
</dbReference>
<keyword evidence="6" id="KW-0902">Two-component regulatory system</keyword>
<feature type="modified residue" description="4-aspartylphosphate" evidence="7">
    <location>
        <position position="780"/>
    </location>
</feature>
<proteinExistence type="predicted"/>
<evidence type="ECO:0000256" key="3">
    <source>
        <dbReference type="ARBA" id="ARBA00022553"/>
    </source>
</evidence>
<evidence type="ECO:0000256" key="2">
    <source>
        <dbReference type="ARBA" id="ARBA00012438"/>
    </source>
</evidence>
<feature type="domain" description="Histidine kinase" evidence="10">
    <location>
        <begin position="490"/>
        <end position="707"/>
    </location>
</feature>
<dbReference type="InterPro" id="IPR005467">
    <property type="entry name" value="His_kinase_dom"/>
</dbReference>
<evidence type="ECO:0000256" key="8">
    <source>
        <dbReference type="SAM" id="Coils"/>
    </source>
</evidence>
<dbReference type="InterPro" id="IPR036097">
    <property type="entry name" value="HisK_dim/P_sf"/>
</dbReference>
<dbReference type="Gene3D" id="3.30.450.40">
    <property type="match status" value="2"/>
</dbReference>
<dbReference type="InterPro" id="IPR003018">
    <property type="entry name" value="GAF"/>
</dbReference>
<dbReference type="SUPFAM" id="SSF52172">
    <property type="entry name" value="CheY-like"/>
    <property type="match status" value="1"/>
</dbReference>
<dbReference type="SMART" id="SM00388">
    <property type="entry name" value="HisKA"/>
    <property type="match status" value="1"/>
</dbReference>
<dbReference type="PANTHER" id="PTHR43065">
    <property type="entry name" value="SENSOR HISTIDINE KINASE"/>
    <property type="match status" value="1"/>
</dbReference>